<organism evidence="1 2">
    <name type="scientific">Coptis chinensis</name>
    <dbReference type="NCBI Taxonomy" id="261450"/>
    <lineage>
        <taxon>Eukaryota</taxon>
        <taxon>Viridiplantae</taxon>
        <taxon>Streptophyta</taxon>
        <taxon>Embryophyta</taxon>
        <taxon>Tracheophyta</taxon>
        <taxon>Spermatophyta</taxon>
        <taxon>Magnoliopsida</taxon>
        <taxon>Ranunculales</taxon>
        <taxon>Ranunculaceae</taxon>
        <taxon>Coptidoideae</taxon>
        <taxon>Coptis</taxon>
    </lineage>
</organism>
<evidence type="ECO:0000313" key="1">
    <source>
        <dbReference type="EMBL" id="KAF9598203.1"/>
    </source>
</evidence>
<gene>
    <name evidence="1" type="ORF">IFM89_025831</name>
</gene>
<evidence type="ECO:0000313" key="2">
    <source>
        <dbReference type="Proteomes" id="UP000631114"/>
    </source>
</evidence>
<dbReference type="EMBL" id="JADFTS010000007">
    <property type="protein sequence ID" value="KAF9598203.1"/>
    <property type="molecule type" value="Genomic_DNA"/>
</dbReference>
<reference evidence="1 2" key="1">
    <citation type="submission" date="2020-10" db="EMBL/GenBank/DDBJ databases">
        <title>The Coptis chinensis genome and diversification of protoberbering-type alkaloids.</title>
        <authorList>
            <person name="Wang B."/>
            <person name="Shu S."/>
            <person name="Song C."/>
            <person name="Liu Y."/>
        </authorList>
    </citation>
    <scope>NUCLEOTIDE SEQUENCE [LARGE SCALE GENOMIC DNA]</scope>
    <source>
        <strain evidence="1">HL-2020</strain>
        <tissue evidence="1">Leaf</tissue>
    </source>
</reference>
<proteinExistence type="predicted"/>
<accession>A0A835HHE9</accession>
<evidence type="ECO:0008006" key="3">
    <source>
        <dbReference type="Google" id="ProtNLM"/>
    </source>
</evidence>
<protein>
    <recommendedName>
        <fullName evidence="3">RNase H type-1 domain-containing protein</fullName>
    </recommendedName>
</protein>
<dbReference type="AlphaFoldDB" id="A0A835HHE9"/>
<sequence>MISVQRGRRRLNQIKYTSQELYHKIIYDMQLYLQRKLVDVQDSIETRILMSRLNIEVRYHTKQAEQSKWNSPEGDVMMLNTDGVVGEFNGFGGVFRNWQGSMELAFIGSSPSKSVIGQELC</sequence>
<dbReference type="Proteomes" id="UP000631114">
    <property type="component" value="Unassembled WGS sequence"/>
</dbReference>
<keyword evidence="2" id="KW-1185">Reference proteome</keyword>
<name>A0A835HHE9_9MAGN</name>
<comment type="caution">
    <text evidence="1">The sequence shown here is derived from an EMBL/GenBank/DDBJ whole genome shotgun (WGS) entry which is preliminary data.</text>
</comment>